<gene>
    <name evidence="1" type="ORF">DWW89_11960</name>
</gene>
<name>A0A412RI96_9FIRM</name>
<protein>
    <submittedName>
        <fullName evidence="1">Uncharacterized protein</fullName>
    </submittedName>
</protein>
<sequence length="278" mass="32125">MPEFCLKKEIEKKLPTNDRFTIALILLCCNFCKKVHEKSEIDKYSKLFVEPLWISMKKEKHAFFRAMGSAILEHTAELFPSSSDEQAEMQNIVASAKRAASSGNNKELIDCFSSVSHSTYLKMMAQWHFYELYDAGFAAALCYLSAKADIRYMAFRTQFLYAEDNTVFFDIGVSLDEGFVEYTTQQITQMLGEECLEDAYYFEVEFYKKIAQTFGIKRQEEGEVIFKNGGPMLLYEHTKHADKCAFYQLLQLSDCQNWREASQILKHIVETESNGNDL</sequence>
<organism evidence="1 2">
    <name type="scientific">Agathobacter rectalis</name>
    <dbReference type="NCBI Taxonomy" id="39491"/>
    <lineage>
        <taxon>Bacteria</taxon>
        <taxon>Bacillati</taxon>
        <taxon>Bacillota</taxon>
        <taxon>Clostridia</taxon>
        <taxon>Lachnospirales</taxon>
        <taxon>Lachnospiraceae</taxon>
        <taxon>Agathobacter</taxon>
    </lineage>
</organism>
<dbReference type="EMBL" id="QRXR01000021">
    <property type="protein sequence ID" value="RGU21737.1"/>
    <property type="molecule type" value="Genomic_DNA"/>
</dbReference>
<accession>A0A412RI96</accession>
<comment type="caution">
    <text evidence="1">The sequence shown here is derived from an EMBL/GenBank/DDBJ whole genome shotgun (WGS) entry which is preliminary data.</text>
</comment>
<evidence type="ECO:0000313" key="1">
    <source>
        <dbReference type="EMBL" id="RGU21737.1"/>
    </source>
</evidence>
<dbReference type="AlphaFoldDB" id="A0A412RI96"/>
<reference evidence="1 2" key="1">
    <citation type="submission" date="2018-08" db="EMBL/GenBank/DDBJ databases">
        <title>A genome reference for cultivated species of the human gut microbiota.</title>
        <authorList>
            <person name="Zou Y."/>
            <person name="Xue W."/>
            <person name="Luo G."/>
        </authorList>
    </citation>
    <scope>NUCLEOTIDE SEQUENCE [LARGE SCALE GENOMIC DNA]</scope>
    <source>
        <strain evidence="1 2">AF17-27</strain>
    </source>
</reference>
<proteinExistence type="predicted"/>
<evidence type="ECO:0000313" key="2">
    <source>
        <dbReference type="Proteomes" id="UP000283765"/>
    </source>
</evidence>
<dbReference type="RefSeq" id="WP_117994549.1">
    <property type="nucleotide sequence ID" value="NZ_QRXR01000021.1"/>
</dbReference>
<dbReference type="Proteomes" id="UP000283765">
    <property type="component" value="Unassembled WGS sequence"/>
</dbReference>